<dbReference type="SUPFAM" id="SSF52540">
    <property type="entry name" value="P-loop containing nucleoside triphosphate hydrolases"/>
    <property type="match status" value="1"/>
</dbReference>
<organism evidence="6 7">
    <name type="scientific">Candidatus Gottesmanbacteria bacterium RBG_16_37_8</name>
    <dbReference type="NCBI Taxonomy" id="1798371"/>
    <lineage>
        <taxon>Bacteria</taxon>
        <taxon>Candidatus Gottesmaniibacteriota</taxon>
    </lineage>
</organism>
<dbReference type="InterPro" id="IPR007831">
    <property type="entry name" value="T2SS_GspE_N"/>
</dbReference>
<evidence type="ECO:0000256" key="2">
    <source>
        <dbReference type="ARBA" id="ARBA00022741"/>
    </source>
</evidence>
<comment type="similarity">
    <text evidence="1">Belongs to the GSP E family.</text>
</comment>
<dbReference type="SUPFAM" id="SSF160246">
    <property type="entry name" value="EspE N-terminal domain-like"/>
    <property type="match status" value="1"/>
</dbReference>
<evidence type="ECO:0000256" key="3">
    <source>
        <dbReference type="ARBA" id="ARBA00022840"/>
    </source>
</evidence>
<evidence type="ECO:0000259" key="5">
    <source>
        <dbReference type="Pfam" id="PF05157"/>
    </source>
</evidence>
<name>A0A1F5YU21_9BACT</name>
<comment type="caution">
    <text evidence="6">The sequence shown here is derived from an EMBL/GenBank/DDBJ whole genome shotgun (WGS) entry which is preliminary data.</text>
</comment>
<dbReference type="CDD" id="cd01129">
    <property type="entry name" value="PulE-GspE-like"/>
    <property type="match status" value="1"/>
</dbReference>
<dbReference type="InterPro" id="IPR027417">
    <property type="entry name" value="P-loop_NTPase"/>
</dbReference>
<evidence type="ECO:0000313" key="7">
    <source>
        <dbReference type="Proteomes" id="UP000176665"/>
    </source>
</evidence>
<protein>
    <recommendedName>
        <fullName evidence="8">AAA+ ATPase domain-containing protein</fullName>
    </recommendedName>
</protein>
<feature type="domain" description="Bacterial type II secretion system protein E" evidence="4">
    <location>
        <begin position="165"/>
        <end position="554"/>
    </location>
</feature>
<keyword evidence="2" id="KW-0547">Nucleotide-binding</keyword>
<dbReference type="GO" id="GO:0005524">
    <property type="term" value="F:ATP binding"/>
    <property type="evidence" value="ECO:0007669"/>
    <property type="project" value="UniProtKB-KW"/>
</dbReference>
<dbReference type="Gene3D" id="3.40.50.300">
    <property type="entry name" value="P-loop containing nucleotide triphosphate hydrolases"/>
    <property type="match status" value="1"/>
</dbReference>
<dbReference type="InterPro" id="IPR001482">
    <property type="entry name" value="T2SS/T4SS_dom"/>
</dbReference>
<dbReference type="Gene3D" id="3.30.450.90">
    <property type="match status" value="1"/>
</dbReference>
<dbReference type="Gene3D" id="3.30.300.160">
    <property type="entry name" value="Type II secretion system, protein E, N-terminal domain"/>
    <property type="match status" value="1"/>
</dbReference>
<dbReference type="Proteomes" id="UP000176665">
    <property type="component" value="Unassembled WGS sequence"/>
</dbReference>
<sequence>MQTADNQISNLLVENGLLKDRDLQEIMLVAKNAGISFYDVIIDKNIVTDETLGQMVAASTGYPFVILSKTAIPDELFHVTPEKVARRLKVIAFARDQTSIKLAMVNPNNKAVIAAFAKKTKANIIPYFATEKDIHNALRMFRKDLQVVCDNLLKDEINKSNTLTSDEAPITKIVDLMVNYAYDDKASDIHIEPEEKNSLIRFRIDGLLHDVLRVPKILHDRIIARIKVLSRLRTDEHLSAQDGKMKIKLQEENLDIRVSILPVTDGEKVVLRLLPSKSSQFTLTNLGLSDRDLVKVNKAIGKSYGMVLSTGPTGSGKTTIIYTILKLINIRERNITTIEDPVEYRIAGANQIQVNPKTNLTFAAGLRSILRQDPNIIFVGEIRDNETAGIAVDAALTGHLVLTTLHTNDAATAIPRLIDMKVEPFLVASTVNLIIAQRLVRKICEMCKTPINIPLSTLSQYFPLPMIKNNLGEQPQYTVFKGKGCKICRNTGYSGRVGLFEVLEVSNEIKKLITGKNDAETITRQAVKEGMKTMTEDGLDKIARGVTSLEEVIRVTKVESS</sequence>
<dbReference type="PANTHER" id="PTHR30258:SF1">
    <property type="entry name" value="PROTEIN TRANSPORT PROTEIN HOFB HOMOLOG"/>
    <property type="match status" value="1"/>
</dbReference>
<reference evidence="6 7" key="1">
    <citation type="journal article" date="2016" name="Nat. Commun.">
        <title>Thousands of microbial genomes shed light on interconnected biogeochemical processes in an aquifer system.</title>
        <authorList>
            <person name="Anantharaman K."/>
            <person name="Brown C.T."/>
            <person name="Hug L.A."/>
            <person name="Sharon I."/>
            <person name="Castelle C.J."/>
            <person name="Probst A.J."/>
            <person name="Thomas B.C."/>
            <person name="Singh A."/>
            <person name="Wilkins M.J."/>
            <person name="Karaoz U."/>
            <person name="Brodie E.L."/>
            <person name="Williams K.H."/>
            <person name="Hubbard S.S."/>
            <person name="Banfield J.F."/>
        </authorList>
    </citation>
    <scope>NUCLEOTIDE SEQUENCE [LARGE SCALE GENOMIC DNA]</scope>
</reference>
<dbReference type="STRING" id="1798371.A2W14_03345"/>
<dbReference type="Pfam" id="PF05157">
    <property type="entry name" value="MshEN"/>
    <property type="match status" value="1"/>
</dbReference>
<dbReference type="GO" id="GO:0005886">
    <property type="term" value="C:plasma membrane"/>
    <property type="evidence" value="ECO:0007669"/>
    <property type="project" value="TreeGrafter"/>
</dbReference>
<evidence type="ECO:0000259" key="4">
    <source>
        <dbReference type="Pfam" id="PF00437"/>
    </source>
</evidence>
<feature type="domain" description="Type II secretion system protein GspE N-terminal" evidence="5">
    <location>
        <begin position="61"/>
        <end position="142"/>
    </location>
</feature>
<evidence type="ECO:0000313" key="6">
    <source>
        <dbReference type="EMBL" id="OGG03586.1"/>
    </source>
</evidence>
<dbReference type="FunFam" id="3.40.50.300:FF:000398">
    <property type="entry name" value="Type IV pilus assembly ATPase PilB"/>
    <property type="match status" value="1"/>
</dbReference>
<dbReference type="AlphaFoldDB" id="A0A1F5YU21"/>
<keyword evidence="3" id="KW-0067">ATP-binding</keyword>
<dbReference type="PANTHER" id="PTHR30258">
    <property type="entry name" value="TYPE II SECRETION SYSTEM PROTEIN GSPE-RELATED"/>
    <property type="match status" value="1"/>
</dbReference>
<gene>
    <name evidence="6" type="ORF">A2W14_03345</name>
</gene>
<proteinExistence type="inferred from homology"/>
<dbReference type="Pfam" id="PF00437">
    <property type="entry name" value="T2SSE"/>
    <property type="match status" value="1"/>
</dbReference>
<evidence type="ECO:0000256" key="1">
    <source>
        <dbReference type="ARBA" id="ARBA00006611"/>
    </source>
</evidence>
<accession>A0A1F5YU21</accession>
<dbReference type="InterPro" id="IPR037257">
    <property type="entry name" value="T2SS_E_N_sf"/>
</dbReference>
<dbReference type="GO" id="GO:0016887">
    <property type="term" value="F:ATP hydrolysis activity"/>
    <property type="evidence" value="ECO:0007669"/>
    <property type="project" value="TreeGrafter"/>
</dbReference>
<evidence type="ECO:0008006" key="8">
    <source>
        <dbReference type="Google" id="ProtNLM"/>
    </source>
</evidence>
<dbReference type="EMBL" id="MFJA01000022">
    <property type="protein sequence ID" value="OGG03586.1"/>
    <property type="molecule type" value="Genomic_DNA"/>
</dbReference>